<evidence type="ECO:0000313" key="3">
    <source>
        <dbReference type="Proteomes" id="UP000281549"/>
    </source>
</evidence>
<reference evidence="3" key="1">
    <citation type="journal article" date="2018" name="Nat. Microbiol.">
        <title>Leveraging single-cell genomics to expand the fungal tree of life.</title>
        <authorList>
            <person name="Ahrendt S.R."/>
            <person name="Quandt C.A."/>
            <person name="Ciobanu D."/>
            <person name="Clum A."/>
            <person name="Salamov A."/>
            <person name="Andreopoulos B."/>
            <person name="Cheng J.F."/>
            <person name="Woyke T."/>
            <person name="Pelin A."/>
            <person name="Henrissat B."/>
            <person name="Reynolds N.K."/>
            <person name="Benny G.L."/>
            <person name="Smith M.E."/>
            <person name="James T.Y."/>
            <person name="Grigoriev I.V."/>
        </authorList>
    </citation>
    <scope>NUCLEOTIDE SEQUENCE [LARGE SCALE GENOMIC DNA]</scope>
    <source>
        <strain evidence="3">CSF55</strain>
    </source>
</reference>
<name>A0A4V1IZ90_ROZAC</name>
<protein>
    <submittedName>
        <fullName evidence="2">Uncharacterized protein</fullName>
    </submittedName>
</protein>
<dbReference type="AlphaFoldDB" id="A0A4V1IZ90"/>
<evidence type="ECO:0000313" key="2">
    <source>
        <dbReference type="EMBL" id="RKP17229.1"/>
    </source>
</evidence>
<sequence>NSPNSSRHGDHMRQRIQQRHVFSDADPNQRALQRREPFPAALRMSSILQYRQVKSAEIAILRSCIKAIRLSPLTMERLKTLCENDEPNVKFVKPTLDVPTRWHSSADMSERARCLRKPLTILINDMQESAKEDENLQ</sequence>
<proteinExistence type="predicted"/>
<gene>
    <name evidence="2" type="ORF">ROZALSC1DRAFT_24412</name>
</gene>
<dbReference type="EMBL" id="ML005953">
    <property type="protein sequence ID" value="RKP17229.1"/>
    <property type="molecule type" value="Genomic_DNA"/>
</dbReference>
<accession>A0A4V1IZ90</accession>
<feature type="non-terminal residue" evidence="2">
    <location>
        <position position="1"/>
    </location>
</feature>
<organism evidence="2 3">
    <name type="scientific">Rozella allomycis (strain CSF55)</name>
    <dbReference type="NCBI Taxonomy" id="988480"/>
    <lineage>
        <taxon>Eukaryota</taxon>
        <taxon>Fungi</taxon>
        <taxon>Fungi incertae sedis</taxon>
        <taxon>Cryptomycota</taxon>
        <taxon>Cryptomycota incertae sedis</taxon>
        <taxon>Rozella</taxon>
    </lineage>
</organism>
<feature type="region of interest" description="Disordered" evidence="1">
    <location>
        <begin position="1"/>
        <end position="36"/>
    </location>
</feature>
<evidence type="ECO:0000256" key="1">
    <source>
        <dbReference type="SAM" id="MobiDB-lite"/>
    </source>
</evidence>
<dbReference type="Proteomes" id="UP000281549">
    <property type="component" value="Unassembled WGS sequence"/>
</dbReference>